<keyword evidence="3 5" id="KW-0472">Membrane</keyword>
<name>A8PTE6_MALGO</name>
<proteinExistence type="predicted"/>
<dbReference type="GeneID" id="5856943"/>
<reference evidence="6 7" key="1">
    <citation type="journal article" date="2007" name="Proc. Natl. Acad. Sci. U.S.A.">
        <title>Dandruff-associated Malassezia genomes reveal convergent and divergent virulence traits shared with plant and human fungal pathogens.</title>
        <authorList>
            <person name="Xu J."/>
            <person name="Saunders C.W."/>
            <person name="Hu P."/>
            <person name="Grant R.A."/>
            <person name="Boekhout T."/>
            <person name="Kuramae E.E."/>
            <person name="Kronstad J.W."/>
            <person name="Deangelis Y.M."/>
            <person name="Reeder N.L."/>
            <person name="Johnstone K.R."/>
            <person name="Leland M."/>
            <person name="Fieno A.M."/>
            <person name="Begley W.M."/>
            <person name="Sun Y."/>
            <person name="Lacey M.P."/>
            <person name="Chaudhary T."/>
            <person name="Keough T."/>
            <person name="Chu L."/>
            <person name="Sears R."/>
            <person name="Yuan B."/>
            <person name="Dawson T.L.Jr."/>
        </authorList>
    </citation>
    <scope>NUCLEOTIDE SEQUENCE [LARGE SCALE GENOMIC DNA]</scope>
    <source>
        <strain evidence="7">ATCC MYA-4612 / CBS 7966</strain>
    </source>
</reference>
<dbReference type="OrthoDB" id="5393181at2759"/>
<sequence>MSDDAAAKREARKRRILEKSGDRLSRITNTGRGKDYEGLDTKPIPGMPSRGISDTADALTGPTPSAALKNEEPPAHDASDPFTSMMAAMQSRMGAQEQGSGASRGADGSNDSNMPSDPMALMQQLLSGSGMQQPGAMNNGAGDASNPHTMMQVKEARRIERSVRRVKLLQATLVFLFAFYIVFSSIFSHAHDTGLTGRSIPTESMSEFSRESFQKQWASLAWEYTPISAWLSKDDPSVFPWGALRTPLDSLRPYIGHETLGKELPSWPIFWVFVSMEMGLQGVRLAMLQRMPVSLPGGLKSVISVYAPGIQRLLTPALTLLSLASSLVDDLCILLFAIGTGVLFCHVRTDMS</sequence>
<dbReference type="Proteomes" id="UP000008837">
    <property type="component" value="Unassembled WGS sequence"/>
</dbReference>
<dbReference type="KEGG" id="mgl:MGL_0412"/>
<dbReference type="InterPro" id="IPR028143">
    <property type="entry name" value="Get2/sif1"/>
</dbReference>
<dbReference type="AlphaFoldDB" id="A8PTE6"/>
<comment type="caution">
    <text evidence="6">The sequence shown here is derived from an EMBL/GenBank/DDBJ whole genome shotgun (WGS) entry which is preliminary data.</text>
</comment>
<evidence type="ECO:0000256" key="1">
    <source>
        <dbReference type="ARBA" id="ARBA00022692"/>
    </source>
</evidence>
<organism evidence="6 7">
    <name type="scientific">Malassezia globosa (strain ATCC MYA-4612 / CBS 7966)</name>
    <name type="common">Dandruff-associated fungus</name>
    <dbReference type="NCBI Taxonomy" id="425265"/>
    <lineage>
        <taxon>Eukaryota</taxon>
        <taxon>Fungi</taxon>
        <taxon>Dikarya</taxon>
        <taxon>Basidiomycota</taxon>
        <taxon>Ustilaginomycotina</taxon>
        <taxon>Malasseziomycetes</taxon>
        <taxon>Malasseziales</taxon>
        <taxon>Malasseziaceae</taxon>
        <taxon>Malassezia</taxon>
    </lineage>
</organism>
<dbReference type="InParanoid" id="A8PTE6"/>
<evidence type="ECO:0000256" key="4">
    <source>
        <dbReference type="SAM" id="MobiDB-lite"/>
    </source>
</evidence>
<evidence type="ECO:0000256" key="2">
    <source>
        <dbReference type="ARBA" id="ARBA00022989"/>
    </source>
</evidence>
<evidence type="ECO:0000313" key="6">
    <source>
        <dbReference type="EMBL" id="EDP45423.1"/>
    </source>
</evidence>
<evidence type="ECO:0000313" key="7">
    <source>
        <dbReference type="Proteomes" id="UP000008837"/>
    </source>
</evidence>
<dbReference type="EMBL" id="AAYY01000001">
    <property type="protein sequence ID" value="EDP45423.1"/>
    <property type="molecule type" value="Genomic_DNA"/>
</dbReference>
<accession>A8PTE6</accession>
<feature type="transmembrane region" description="Helical" evidence="5">
    <location>
        <begin position="168"/>
        <end position="187"/>
    </location>
</feature>
<dbReference type="PANTHER" id="PTHR28263:SF1">
    <property type="entry name" value="GOLGI TO ER TRAFFIC PROTEIN 2"/>
    <property type="match status" value="1"/>
</dbReference>
<dbReference type="PANTHER" id="PTHR28263">
    <property type="entry name" value="GOLGI TO ER TRAFFIC PROTEIN 2"/>
    <property type="match status" value="1"/>
</dbReference>
<dbReference type="OMA" id="NGMKYLQ"/>
<gene>
    <name evidence="6" type="ORF">MGL_0412</name>
</gene>
<keyword evidence="1 5" id="KW-0812">Transmembrane</keyword>
<evidence type="ECO:0000256" key="5">
    <source>
        <dbReference type="SAM" id="Phobius"/>
    </source>
</evidence>
<keyword evidence="7" id="KW-1185">Reference proteome</keyword>
<dbReference type="RefSeq" id="XP_001732637.1">
    <property type="nucleotide sequence ID" value="XM_001732585.1"/>
</dbReference>
<keyword evidence="2 5" id="KW-1133">Transmembrane helix</keyword>
<protein>
    <recommendedName>
        <fullName evidence="8">Golgi to ER traffic protein 2</fullName>
    </recommendedName>
</protein>
<dbReference type="Pfam" id="PF08690">
    <property type="entry name" value="GET2"/>
    <property type="match status" value="1"/>
</dbReference>
<dbReference type="VEuPathDB" id="FungiDB:MGL_0412"/>
<dbReference type="STRING" id="425265.A8PTE6"/>
<evidence type="ECO:0000256" key="3">
    <source>
        <dbReference type="ARBA" id="ARBA00023136"/>
    </source>
</evidence>
<dbReference type="GO" id="GO:0006890">
    <property type="term" value="P:retrograde vesicle-mediated transport, Golgi to endoplasmic reticulum"/>
    <property type="evidence" value="ECO:0007669"/>
    <property type="project" value="TreeGrafter"/>
</dbReference>
<evidence type="ECO:0008006" key="8">
    <source>
        <dbReference type="Google" id="ProtNLM"/>
    </source>
</evidence>
<feature type="compositionally biased region" description="Basic and acidic residues" evidence="4">
    <location>
        <begin position="69"/>
        <end position="79"/>
    </location>
</feature>
<feature type="region of interest" description="Disordered" evidence="4">
    <location>
        <begin position="1"/>
        <end position="118"/>
    </location>
</feature>